<dbReference type="InterPro" id="IPR050206">
    <property type="entry name" value="FtsK/SpoIIIE/SftA"/>
</dbReference>
<evidence type="ECO:0000256" key="1">
    <source>
        <dbReference type="ARBA" id="ARBA00022553"/>
    </source>
</evidence>
<feature type="domain" description="FHA" evidence="7">
    <location>
        <begin position="124"/>
        <end position="173"/>
    </location>
</feature>
<feature type="domain" description="FtsK" evidence="8">
    <location>
        <begin position="657"/>
        <end position="847"/>
    </location>
</feature>
<dbReference type="InterPro" id="IPR002543">
    <property type="entry name" value="FtsK_dom"/>
</dbReference>
<evidence type="ECO:0000313" key="10">
    <source>
        <dbReference type="Proteomes" id="UP000199019"/>
    </source>
</evidence>
<dbReference type="Pfam" id="PF16697">
    <property type="entry name" value="Yop-YscD_cpl"/>
    <property type="match status" value="1"/>
</dbReference>
<organism evidence="9 10">
    <name type="scientific">Pedococcus cremeus</name>
    <dbReference type="NCBI Taxonomy" id="587636"/>
    <lineage>
        <taxon>Bacteria</taxon>
        <taxon>Bacillati</taxon>
        <taxon>Actinomycetota</taxon>
        <taxon>Actinomycetes</taxon>
        <taxon>Micrococcales</taxon>
        <taxon>Intrasporangiaceae</taxon>
        <taxon>Pedococcus</taxon>
    </lineage>
</organism>
<feature type="compositionally biased region" description="Basic and acidic residues" evidence="5">
    <location>
        <begin position="1263"/>
        <end position="1278"/>
    </location>
</feature>
<keyword evidence="3 4" id="KW-0067">ATP-binding</keyword>
<dbReference type="RefSeq" id="WP_091757485.1">
    <property type="nucleotide sequence ID" value="NZ_FOHB01000003.1"/>
</dbReference>
<feature type="region of interest" description="Disordered" evidence="5">
    <location>
        <begin position="1231"/>
        <end position="1251"/>
    </location>
</feature>
<keyword evidence="10" id="KW-1185">Reference proteome</keyword>
<dbReference type="Gene3D" id="3.40.50.300">
    <property type="entry name" value="P-loop containing nucleotide triphosphate hydrolases"/>
    <property type="match status" value="4"/>
</dbReference>
<evidence type="ECO:0000256" key="6">
    <source>
        <dbReference type="SAM" id="Phobius"/>
    </source>
</evidence>
<dbReference type="Gene3D" id="2.60.200.20">
    <property type="match status" value="1"/>
</dbReference>
<feature type="compositionally biased region" description="Low complexity" evidence="5">
    <location>
        <begin position="918"/>
        <end position="937"/>
    </location>
</feature>
<dbReference type="SMART" id="SM00240">
    <property type="entry name" value="FHA"/>
    <property type="match status" value="1"/>
</dbReference>
<dbReference type="OrthoDB" id="9807790at2"/>
<dbReference type="STRING" id="587636.SAMN05216199_1856"/>
<dbReference type="PANTHER" id="PTHR22683:SF1">
    <property type="entry name" value="TYPE VII SECRETION SYSTEM PROTEIN ESSC"/>
    <property type="match status" value="1"/>
</dbReference>
<sequence length="1512" mass="158886">MHLQMTVVWERGGRPPAEVVVDAPPSSTVADLVGALRGLLGPDVPAGSLGTDWSLVAHGSPLTPSMRVGEGELVDGAVLTIAPVRERPAPTDPSRTDRRPGGLTLAVVSGPDAGRELPLRPGTLRLGRGTSADLPLADPDLSRSHAAITVTDDGVRVRDAGSTNGTRVADRPVADNGTPLQAGDTVRVGSSRLQVRSSGRRPAAAQPARDGVRLVNRSPRIAQPVQPRTFTLPPQPQRPQRGRLPWVAMLAPIPVGVVLALVFSPVLAVFTLMTPLLMGATALSDRVNGKRSYAAQLAEHDAAVCRVRACAATALAEERRVRQVSCPDPAEVLAIAARLSTRLWERRRTDPDVLDLRLGTWSARSQVRVADATPHVDPEVLESPDYPCTVAVATTGVLGVAAPTRTAEAVGRGLVGQVAALHSPRDVQLWVLVARRADGPAWEWVTRLPHNRTSEGRRFGCLEADAEATANVVQTLLTEVERRRRGAGAGAGVAAGSGSGAGAGATRPWRGPRSVLVLVGAGELREIPGVAALLADGPSVGLGVIAIDDDPGRLPNESRAVVEAVVEGPRTSWRLTAADDVGGHSLVVDQVGSWWADRLSRALAPLRDSTPDEESALPDAVSLLDLLPCDARDATSVAQRWTVRPASTEVPIGVTTGGPCTIDLRRDGPHVLVGGTTGSGKSELLRTLVTGLAAVNRPDRLAFVLVDYKGGAAFRECARLPHTVGMVTDLDAHLATRALTSLTAELKRREALFASVGARDLEEWDQRRGRGTPPVPRLVIVIDEFRVLAEEYPDFLAGLVRIAAVGRSLGVHLVLATQRPAGVVSADIKANVHLRIALRVRDRADSDDVIDDPAAAGISERTPGRALARTGSEPPVSFQAATVAGAARPLPLTVAAAAWTERPVPSGAAPAPRADEQPQAPAMSASPRSASPEPDSAQSAGDLADVVASLRAATAMVSAEPVPSPWLAPLPEHLPAEEVRHAADPSSPVVALGLVDLPSQQEQRPLVWDFTRPGHWAAIGTSGSGRTGFLRLLATEAARLLGPHRLHLYAVDGGRGGLRDLSSLPHTGAVVPRDDRGRLERLVRRLEREVARRRADAVAAHPLMLLLVDDWDLVAHDLDAVDHGLLTERIVALLRDGSGVGLRTAVTGERALMHGRLASLFTERLVLRLADPTEAVLLGLARSAMPVEQPPGRAVLCPDGTEVQLAAPSVGPIHGLEAVAASGPAGVPAMWHDGLGSEPRPGSRPLRVEPLPERVPRTDVIHSHTQGHDPGHDPDHTAGHTVEQTASTPSRRPAVPVGVGGDELDVVGLDPHRDGPLWLVAGSSRSGKSTALCTLGEGLAHLGHPLAVVSTRRGPLDRLRDHPAVSVWAGVDDTDALVAARRTNPDLAVLVDDADQLLDTPVEPVLRELARAARQGHGLVVCSASTGTLLTQYRGVAVEVARSQVGLLLGARGTNDGELFGLAAGRGHASADRDRVPGRGLLVTAAGPVDVQVAVADAEVRRREDSRFAQPV</sequence>
<dbReference type="Pfam" id="PF01580">
    <property type="entry name" value="FtsK_SpoIIIE"/>
    <property type="match status" value="2"/>
</dbReference>
<feature type="binding site" evidence="4">
    <location>
        <begin position="675"/>
        <end position="682"/>
    </location>
    <ligand>
        <name>ATP</name>
        <dbReference type="ChEBI" id="CHEBI:30616"/>
    </ligand>
</feature>
<evidence type="ECO:0000256" key="5">
    <source>
        <dbReference type="SAM" id="MobiDB-lite"/>
    </source>
</evidence>
<dbReference type="InterPro" id="IPR027417">
    <property type="entry name" value="P-loop_NTPase"/>
</dbReference>
<dbReference type="InterPro" id="IPR003593">
    <property type="entry name" value="AAA+_ATPase"/>
</dbReference>
<feature type="region of interest" description="Disordered" evidence="5">
    <location>
        <begin position="1263"/>
        <end position="1297"/>
    </location>
</feature>
<protein>
    <submittedName>
        <fullName evidence="9">DNA segregation ATPase FtsK/SpoIIIE, S-DNA-T family</fullName>
    </submittedName>
</protein>
<evidence type="ECO:0000259" key="7">
    <source>
        <dbReference type="PROSITE" id="PS50006"/>
    </source>
</evidence>
<feature type="binding site" evidence="4">
    <location>
        <begin position="1020"/>
        <end position="1027"/>
    </location>
    <ligand>
        <name>ATP</name>
        <dbReference type="ChEBI" id="CHEBI:30616"/>
    </ligand>
</feature>
<keyword evidence="2 4" id="KW-0547">Nucleotide-binding</keyword>
<dbReference type="EMBL" id="FOHB01000003">
    <property type="protein sequence ID" value="SES07222.1"/>
    <property type="molecule type" value="Genomic_DNA"/>
</dbReference>
<keyword evidence="6" id="KW-1133">Transmembrane helix</keyword>
<evidence type="ECO:0000313" key="9">
    <source>
        <dbReference type="EMBL" id="SES07222.1"/>
    </source>
</evidence>
<dbReference type="SMART" id="SM00382">
    <property type="entry name" value="AAA"/>
    <property type="match status" value="3"/>
</dbReference>
<name>A0A1H9UD05_9MICO</name>
<evidence type="ECO:0000256" key="3">
    <source>
        <dbReference type="ARBA" id="ARBA00022840"/>
    </source>
</evidence>
<dbReference type="PANTHER" id="PTHR22683">
    <property type="entry name" value="SPORULATION PROTEIN RELATED"/>
    <property type="match status" value="1"/>
</dbReference>
<accession>A0A1H9UD05</accession>
<dbReference type="SUPFAM" id="SSF49879">
    <property type="entry name" value="SMAD/FHA domain"/>
    <property type="match status" value="1"/>
</dbReference>
<feature type="domain" description="FtsK" evidence="8">
    <location>
        <begin position="1003"/>
        <end position="1176"/>
    </location>
</feature>
<feature type="region of interest" description="Disordered" evidence="5">
    <location>
        <begin position="488"/>
        <end position="507"/>
    </location>
</feature>
<feature type="region of interest" description="Disordered" evidence="5">
    <location>
        <begin position="903"/>
        <end position="941"/>
    </location>
</feature>
<dbReference type="InterPro" id="IPR000253">
    <property type="entry name" value="FHA_dom"/>
</dbReference>
<dbReference type="SUPFAM" id="SSF52540">
    <property type="entry name" value="P-loop containing nucleoside triphosphate hydrolases"/>
    <property type="match status" value="3"/>
</dbReference>
<keyword evidence="6" id="KW-0472">Membrane</keyword>
<feature type="region of interest" description="Disordered" evidence="5">
    <location>
        <begin position="851"/>
        <end position="873"/>
    </location>
</feature>
<dbReference type="Proteomes" id="UP000199019">
    <property type="component" value="Unassembled WGS sequence"/>
</dbReference>
<dbReference type="PROSITE" id="PS50901">
    <property type="entry name" value="FTSK"/>
    <property type="match status" value="2"/>
</dbReference>
<gene>
    <name evidence="9" type="ORF">SAMN05216199_1856</name>
</gene>
<keyword evidence="6" id="KW-0812">Transmembrane</keyword>
<evidence type="ECO:0000259" key="8">
    <source>
        <dbReference type="PROSITE" id="PS50901"/>
    </source>
</evidence>
<dbReference type="CDD" id="cd01127">
    <property type="entry name" value="TrwB_TraG_TraD_VirD4"/>
    <property type="match status" value="1"/>
</dbReference>
<dbReference type="GO" id="GO:0005524">
    <property type="term" value="F:ATP binding"/>
    <property type="evidence" value="ECO:0007669"/>
    <property type="project" value="UniProtKB-UniRule"/>
</dbReference>
<keyword evidence="1" id="KW-0597">Phosphoprotein</keyword>
<dbReference type="PROSITE" id="PS50006">
    <property type="entry name" value="FHA_DOMAIN"/>
    <property type="match status" value="1"/>
</dbReference>
<dbReference type="InterPro" id="IPR032030">
    <property type="entry name" value="YscD_cytoplasmic_dom"/>
</dbReference>
<feature type="transmembrane region" description="Helical" evidence="6">
    <location>
        <begin position="246"/>
        <end position="273"/>
    </location>
</feature>
<evidence type="ECO:0000256" key="2">
    <source>
        <dbReference type="ARBA" id="ARBA00022741"/>
    </source>
</evidence>
<proteinExistence type="predicted"/>
<feature type="compositionally biased region" description="Gly residues" evidence="5">
    <location>
        <begin position="488"/>
        <end position="503"/>
    </location>
</feature>
<reference evidence="10" key="1">
    <citation type="submission" date="2016-10" db="EMBL/GenBank/DDBJ databases">
        <authorList>
            <person name="Varghese N."/>
            <person name="Submissions S."/>
        </authorList>
    </citation>
    <scope>NUCLEOTIDE SEQUENCE [LARGE SCALE GENOMIC DNA]</scope>
    <source>
        <strain evidence="10">CGMCC 1.6963</strain>
    </source>
</reference>
<dbReference type="GO" id="GO:0003677">
    <property type="term" value="F:DNA binding"/>
    <property type="evidence" value="ECO:0007669"/>
    <property type="project" value="InterPro"/>
</dbReference>
<dbReference type="InterPro" id="IPR008984">
    <property type="entry name" value="SMAD_FHA_dom_sf"/>
</dbReference>
<evidence type="ECO:0000256" key="4">
    <source>
        <dbReference type="PROSITE-ProRule" id="PRU00289"/>
    </source>
</evidence>
<feature type="region of interest" description="Disordered" evidence="5">
    <location>
        <begin position="157"/>
        <end position="212"/>
    </location>
</feature>
<dbReference type="CDD" id="cd00060">
    <property type="entry name" value="FHA"/>
    <property type="match status" value="1"/>
</dbReference>